<dbReference type="RefSeq" id="WP_223791900.1">
    <property type="nucleotide sequence ID" value="NZ_JAIOUQ010000011.1"/>
</dbReference>
<organism evidence="1 2">
    <name type="scientific">Methanobacterium spitsbergense</name>
    <dbReference type="NCBI Taxonomy" id="2874285"/>
    <lineage>
        <taxon>Archaea</taxon>
        <taxon>Methanobacteriati</taxon>
        <taxon>Methanobacteriota</taxon>
        <taxon>Methanomada group</taxon>
        <taxon>Methanobacteria</taxon>
        <taxon>Methanobacteriales</taxon>
        <taxon>Methanobacteriaceae</taxon>
        <taxon>Methanobacterium</taxon>
    </lineage>
</organism>
<gene>
    <name evidence="1" type="ORF">K8N75_09895</name>
</gene>
<comment type="caution">
    <text evidence="1">The sequence shown here is derived from an EMBL/GenBank/DDBJ whole genome shotgun (WGS) entry which is preliminary data.</text>
</comment>
<evidence type="ECO:0000313" key="2">
    <source>
        <dbReference type="Proteomes" id="UP000825933"/>
    </source>
</evidence>
<dbReference type="AlphaFoldDB" id="A0A8T5URF5"/>
<accession>A0A8T5URF5</accession>
<protein>
    <submittedName>
        <fullName evidence="1">Uncharacterized protein</fullName>
    </submittedName>
</protein>
<name>A0A8T5URF5_9EURY</name>
<reference evidence="2" key="1">
    <citation type="journal article" date="2022" name="Microbiol. Resour. Announc.">
        <title>Draft Genome Sequence of a Methanogenic Archaeon from West Spitsbergen Permafrost.</title>
        <authorList>
            <person name="Trubitsyn V."/>
            <person name="Rivkina E."/>
            <person name="Shcherbakova V."/>
        </authorList>
    </citation>
    <scope>NUCLEOTIDE SEQUENCE [LARGE SCALE GENOMIC DNA]</scope>
    <source>
        <strain evidence="2">VT</strain>
    </source>
</reference>
<evidence type="ECO:0000313" key="1">
    <source>
        <dbReference type="EMBL" id="MBZ2166348.1"/>
    </source>
</evidence>
<dbReference type="Proteomes" id="UP000825933">
    <property type="component" value="Unassembled WGS sequence"/>
</dbReference>
<dbReference type="EMBL" id="JAIOUQ010000011">
    <property type="protein sequence ID" value="MBZ2166348.1"/>
    <property type="molecule type" value="Genomic_DNA"/>
</dbReference>
<proteinExistence type="predicted"/>
<sequence length="113" mass="13297">MDCRCVKCEPPKIYAKHKIWAVDNPSNISFPLLDTIKTALEKQIYLKAKDIKRIVFSYTDESDIYTKEHCRAQIQVTISKNAFFIGNIEQDKHIPNLGIMWIGKTRYEIWRGY</sequence>
<keyword evidence="2" id="KW-1185">Reference proteome</keyword>